<dbReference type="Proteomes" id="UP000276133">
    <property type="component" value="Unassembled WGS sequence"/>
</dbReference>
<comment type="caution">
    <text evidence="1">The sequence shown here is derived from an EMBL/GenBank/DDBJ whole genome shotgun (WGS) entry which is preliminary data.</text>
</comment>
<gene>
    <name evidence="1" type="ORF">BpHYR1_023915</name>
</gene>
<protein>
    <submittedName>
        <fullName evidence="1">Uncharacterized protein</fullName>
    </submittedName>
</protein>
<evidence type="ECO:0000313" key="1">
    <source>
        <dbReference type="EMBL" id="RNA18845.1"/>
    </source>
</evidence>
<name>A0A3M7R6H3_BRAPC</name>
<accession>A0A3M7R6H3</accession>
<organism evidence="1 2">
    <name type="scientific">Brachionus plicatilis</name>
    <name type="common">Marine rotifer</name>
    <name type="synonym">Brachionus muelleri</name>
    <dbReference type="NCBI Taxonomy" id="10195"/>
    <lineage>
        <taxon>Eukaryota</taxon>
        <taxon>Metazoa</taxon>
        <taxon>Spiralia</taxon>
        <taxon>Gnathifera</taxon>
        <taxon>Rotifera</taxon>
        <taxon>Eurotatoria</taxon>
        <taxon>Monogononta</taxon>
        <taxon>Pseudotrocha</taxon>
        <taxon>Ploima</taxon>
        <taxon>Brachionidae</taxon>
        <taxon>Brachionus</taxon>
    </lineage>
</organism>
<reference evidence="1 2" key="1">
    <citation type="journal article" date="2018" name="Sci. Rep.">
        <title>Genomic signatures of local adaptation to the degree of environmental predictability in rotifers.</title>
        <authorList>
            <person name="Franch-Gras L."/>
            <person name="Hahn C."/>
            <person name="Garcia-Roger E.M."/>
            <person name="Carmona M.J."/>
            <person name="Serra M."/>
            <person name="Gomez A."/>
        </authorList>
    </citation>
    <scope>NUCLEOTIDE SEQUENCE [LARGE SCALE GENOMIC DNA]</scope>
    <source>
        <strain evidence="1">HYR1</strain>
    </source>
</reference>
<evidence type="ECO:0000313" key="2">
    <source>
        <dbReference type="Proteomes" id="UP000276133"/>
    </source>
</evidence>
<keyword evidence="2" id="KW-1185">Reference proteome</keyword>
<dbReference type="AlphaFoldDB" id="A0A3M7R6H3"/>
<proteinExistence type="predicted"/>
<dbReference type="EMBL" id="REGN01004166">
    <property type="protein sequence ID" value="RNA18845.1"/>
    <property type="molecule type" value="Genomic_DNA"/>
</dbReference>
<sequence length="163" mass="19552">MTCHKTRKKNSQIKKFCSHKENQKNLKQKEEMSIQELKNFVTYSLPKSLAYLTDRDTYCGYCFNNELQRHKAKQQLRKCDADVNCTVKYRSIICETRNVCSIAQKYEHCHDIYDSYISLFLNELNNWCIETILHRQKKILWYVLMSTFSHQNFEKDAVGLFQE</sequence>